<dbReference type="InterPro" id="IPR002838">
    <property type="entry name" value="AIM24"/>
</dbReference>
<accession>Q74N78</accession>
<dbReference type="KEGG" id="neq:NEQ095"/>
<evidence type="ECO:0000313" key="1">
    <source>
        <dbReference type="EMBL" id="AAR38951.1"/>
    </source>
</evidence>
<dbReference type="InterPro" id="IPR016031">
    <property type="entry name" value="Trp_RNA-bd_attenuator-like_dom"/>
</dbReference>
<name>Q74N78_NANEQ</name>
<gene>
    <name evidence="1" type="ordered locus">NEQ095</name>
</gene>
<dbReference type="AlphaFoldDB" id="Q74N78"/>
<protein>
    <submittedName>
        <fullName evidence="1">NEQ095</fullName>
    </submittedName>
</protein>
<sequence>MVSLKMEIYNYGTQDNALVIEMKRGESINLKKGSLIFIKGKHAIKPSKENSFFLLECLGHCSVGVSMGIGKKEIINVIEPLYINMNNVIGFYNAKYVKLGKKIIDYNTSMDLIYTREGNYILSYKGDKLELRIGNEKVLVDLDNLVLTNGKIKFIPHKNAVITGEEPLLAEIEGPAIIYLQTITL</sequence>
<dbReference type="HOGENOM" id="CLU_1458226_0_0_2"/>
<dbReference type="EMBL" id="AE017199">
    <property type="protein sequence ID" value="AAR38951.1"/>
    <property type="molecule type" value="Genomic_DNA"/>
</dbReference>
<dbReference type="STRING" id="228908.NEQ095"/>
<reference evidence="1 2" key="1">
    <citation type="journal article" date="2003" name="Proc. Natl. Acad. Sci. U.S.A.">
        <title>The genome of Nanoarchaeum equitans: insights into early archaeal evolution and derived parasitism.</title>
        <authorList>
            <person name="Waters E."/>
            <person name="Hohn M.J."/>
            <person name="Ahel I."/>
            <person name="Graham D.E."/>
            <person name="Adams M.D."/>
            <person name="Barnstead M."/>
            <person name="Beeson K.Y."/>
            <person name="Bibbs L."/>
            <person name="Bolanos R."/>
            <person name="Keller M."/>
            <person name="Kretz K."/>
            <person name="Lin X."/>
            <person name="Mathur E."/>
            <person name="Ni J."/>
            <person name="Podar M."/>
            <person name="Richardson T."/>
            <person name="Sutton G.G."/>
            <person name="Simon M."/>
            <person name="Soll D."/>
            <person name="Stetter K.O."/>
            <person name="Short J.M."/>
            <person name="Noordewier M."/>
        </authorList>
    </citation>
    <scope>NUCLEOTIDE SEQUENCE [LARGE SCALE GENOMIC DNA]</scope>
    <source>
        <strain evidence="1 2">Kin4-M</strain>
    </source>
</reference>
<organism evidence="1 2">
    <name type="scientific">Nanoarchaeum equitans (strain Kin4-M)</name>
    <dbReference type="NCBI Taxonomy" id="228908"/>
    <lineage>
        <taxon>Archaea</taxon>
        <taxon>Nanobdellota</taxon>
        <taxon>Candidatus Nanoarchaeia</taxon>
        <taxon>Nanoarchaeales</taxon>
        <taxon>Nanoarchaeaceae</taxon>
        <taxon>Nanoarchaeum</taxon>
    </lineage>
</organism>
<proteinExistence type="predicted"/>
<dbReference type="SUPFAM" id="SSF51219">
    <property type="entry name" value="TRAP-like"/>
    <property type="match status" value="1"/>
</dbReference>
<evidence type="ECO:0000313" key="2">
    <source>
        <dbReference type="Proteomes" id="UP000000578"/>
    </source>
</evidence>
<dbReference type="BioCyc" id="NEQU228908:GJB6-104-MONOMER"/>
<dbReference type="Proteomes" id="UP000000578">
    <property type="component" value="Chromosome"/>
</dbReference>
<keyword evidence="2" id="KW-1185">Reference proteome</keyword>
<dbReference type="Pfam" id="PF01987">
    <property type="entry name" value="AIM24"/>
    <property type="match status" value="1"/>
</dbReference>
<dbReference type="EnsemblBacteria" id="AAR38951">
    <property type="protein sequence ID" value="AAR38951"/>
    <property type="gene ID" value="NEQ095"/>
</dbReference>